<dbReference type="InterPro" id="IPR036259">
    <property type="entry name" value="MFS_trans_sf"/>
</dbReference>
<keyword evidence="4 7" id="KW-1133">Transmembrane helix</keyword>
<feature type="transmembrane region" description="Helical" evidence="7">
    <location>
        <begin position="461"/>
        <end position="480"/>
    </location>
</feature>
<dbReference type="InterPro" id="IPR005829">
    <property type="entry name" value="Sugar_transporter_CS"/>
</dbReference>
<reference evidence="9 10" key="1">
    <citation type="journal article" date="2016" name="G3 (Bethesda)">
        <title>First Draft Assembly and Annotation of the Genome of a California Endemic Oak Quercus lobata Nee (Fagaceae).</title>
        <authorList>
            <person name="Sork V.L."/>
            <person name="Fitz-Gibbon S.T."/>
            <person name="Puiu D."/>
            <person name="Crepeau M."/>
            <person name="Gugger P.F."/>
            <person name="Sherman R."/>
            <person name="Stevens K."/>
            <person name="Langley C.H."/>
            <person name="Pellegrini M."/>
            <person name="Salzberg S.L."/>
        </authorList>
    </citation>
    <scope>NUCLEOTIDE SEQUENCE [LARGE SCALE GENOMIC DNA]</scope>
    <source>
        <strain evidence="9 10">cv. SW786</strain>
    </source>
</reference>
<evidence type="ECO:0000256" key="1">
    <source>
        <dbReference type="ARBA" id="ARBA00004141"/>
    </source>
</evidence>
<feature type="transmembrane region" description="Helical" evidence="7">
    <location>
        <begin position="982"/>
        <end position="1002"/>
    </location>
</feature>
<feature type="region of interest" description="Disordered" evidence="6">
    <location>
        <begin position="1151"/>
        <end position="1195"/>
    </location>
</feature>
<dbReference type="GO" id="GO:0016020">
    <property type="term" value="C:membrane"/>
    <property type="evidence" value="ECO:0007669"/>
    <property type="project" value="UniProtKB-SubCell"/>
</dbReference>
<evidence type="ECO:0000256" key="6">
    <source>
        <dbReference type="SAM" id="MobiDB-lite"/>
    </source>
</evidence>
<comment type="subcellular location">
    <subcellularLocation>
        <location evidence="1">Membrane</location>
        <topology evidence="1">Multi-pass membrane protein</topology>
    </subcellularLocation>
</comment>
<feature type="transmembrane region" description="Helical" evidence="7">
    <location>
        <begin position="825"/>
        <end position="844"/>
    </location>
</feature>
<feature type="transmembrane region" description="Helical" evidence="7">
    <location>
        <begin position="919"/>
        <end position="942"/>
    </location>
</feature>
<dbReference type="PROSITE" id="PS50850">
    <property type="entry name" value="MFS"/>
    <property type="match status" value="2"/>
</dbReference>
<dbReference type="EnsemblPlants" id="QL04p094121:mrna">
    <property type="protein sequence ID" value="QL04p094121:mrna"/>
    <property type="gene ID" value="QL04p094121"/>
</dbReference>
<dbReference type="Proteomes" id="UP000594261">
    <property type="component" value="Chromosome 4"/>
</dbReference>
<dbReference type="OMA" id="KPDFRCV"/>
<keyword evidence="3 7" id="KW-0812">Transmembrane</keyword>
<dbReference type="InterPro" id="IPR020846">
    <property type="entry name" value="MFS_dom"/>
</dbReference>
<evidence type="ECO:0000256" key="2">
    <source>
        <dbReference type="ARBA" id="ARBA00022448"/>
    </source>
</evidence>
<feature type="domain" description="Major facilitator superfamily (MFS) profile" evidence="8">
    <location>
        <begin position="126"/>
        <end position="573"/>
    </location>
</feature>
<evidence type="ECO:0000256" key="7">
    <source>
        <dbReference type="SAM" id="Phobius"/>
    </source>
</evidence>
<dbReference type="GO" id="GO:0022857">
    <property type="term" value="F:transmembrane transporter activity"/>
    <property type="evidence" value="ECO:0007669"/>
    <property type="project" value="InterPro"/>
</dbReference>
<feature type="transmembrane region" description="Helical" evidence="7">
    <location>
        <begin position="548"/>
        <end position="568"/>
    </location>
</feature>
<dbReference type="Gramene" id="QL04p094121:mrna">
    <property type="protein sequence ID" value="QL04p094121:mrna"/>
    <property type="gene ID" value="QL04p094121"/>
</dbReference>
<feature type="transmembrane region" description="Helical" evidence="7">
    <location>
        <begin position="1030"/>
        <end position="1051"/>
    </location>
</feature>
<evidence type="ECO:0000256" key="4">
    <source>
        <dbReference type="ARBA" id="ARBA00022989"/>
    </source>
</evidence>
<name>A0A7N2R3Z1_QUELO</name>
<proteinExistence type="predicted"/>
<feature type="transmembrane region" description="Helical" evidence="7">
    <location>
        <begin position="197"/>
        <end position="218"/>
    </location>
</feature>
<feature type="transmembrane region" description="Helical" evidence="7">
    <location>
        <begin position="800"/>
        <end position="819"/>
    </location>
</feature>
<feature type="transmembrane region" description="Helical" evidence="7">
    <location>
        <begin position="492"/>
        <end position="512"/>
    </location>
</feature>
<reference evidence="9" key="2">
    <citation type="submission" date="2021-01" db="UniProtKB">
        <authorList>
            <consortium name="EnsemblPlants"/>
        </authorList>
    </citation>
    <scope>IDENTIFICATION</scope>
</reference>
<dbReference type="PANTHER" id="PTHR24064">
    <property type="entry name" value="SOLUTE CARRIER FAMILY 22 MEMBER"/>
    <property type="match status" value="1"/>
</dbReference>
<organism evidence="9 10">
    <name type="scientific">Quercus lobata</name>
    <name type="common">Valley oak</name>
    <dbReference type="NCBI Taxonomy" id="97700"/>
    <lineage>
        <taxon>Eukaryota</taxon>
        <taxon>Viridiplantae</taxon>
        <taxon>Streptophyta</taxon>
        <taxon>Embryophyta</taxon>
        <taxon>Tracheophyta</taxon>
        <taxon>Spermatophyta</taxon>
        <taxon>Magnoliopsida</taxon>
        <taxon>eudicotyledons</taxon>
        <taxon>Gunneridae</taxon>
        <taxon>Pentapetalae</taxon>
        <taxon>rosids</taxon>
        <taxon>fabids</taxon>
        <taxon>Fagales</taxon>
        <taxon>Fagaceae</taxon>
        <taxon>Quercus</taxon>
    </lineage>
</organism>
<dbReference type="AlphaFoldDB" id="A0A7N2R3Z1"/>
<evidence type="ECO:0000259" key="8">
    <source>
        <dbReference type="PROSITE" id="PS50850"/>
    </source>
</evidence>
<dbReference type="Gene3D" id="1.20.1250.20">
    <property type="entry name" value="MFS general substrate transporter like domains"/>
    <property type="match status" value="3"/>
</dbReference>
<feature type="domain" description="Major facilitator superfamily (MFS) profile" evidence="8">
    <location>
        <begin position="633"/>
        <end position="1222"/>
    </location>
</feature>
<keyword evidence="5 7" id="KW-0472">Membrane</keyword>
<dbReference type="SUPFAM" id="SSF103473">
    <property type="entry name" value="MFS general substrate transporter"/>
    <property type="match status" value="2"/>
</dbReference>
<feature type="transmembrane region" description="Helical" evidence="7">
    <location>
        <begin position="230"/>
        <end position="253"/>
    </location>
</feature>
<accession>A0A7N2R3Z1</accession>
<feature type="transmembrane region" description="Helical" evidence="7">
    <location>
        <begin position="713"/>
        <end position="732"/>
    </location>
</feature>
<dbReference type="EMBL" id="LRBV02000004">
    <property type="status" value="NOT_ANNOTATED_CDS"/>
    <property type="molecule type" value="Genomic_DNA"/>
</dbReference>
<evidence type="ECO:0000256" key="3">
    <source>
        <dbReference type="ARBA" id="ARBA00022692"/>
    </source>
</evidence>
<feature type="transmembrane region" description="Helical" evidence="7">
    <location>
        <begin position="524"/>
        <end position="542"/>
    </location>
</feature>
<feature type="transmembrane region" description="Helical" evidence="7">
    <location>
        <begin position="288"/>
        <end position="309"/>
    </location>
</feature>
<feature type="compositionally biased region" description="Acidic residues" evidence="6">
    <location>
        <begin position="1169"/>
        <end position="1188"/>
    </location>
</feature>
<feature type="transmembrane region" description="Helical" evidence="7">
    <location>
        <begin position="429"/>
        <end position="454"/>
    </location>
</feature>
<evidence type="ECO:0000313" key="9">
    <source>
        <dbReference type="EnsemblPlants" id="QL04p094121:mrna"/>
    </source>
</evidence>
<evidence type="ECO:0000313" key="10">
    <source>
        <dbReference type="Proteomes" id="UP000594261"/>
    </source>
</evidence>
<sequence>MDRRSLEQNYNESLAMSLLEILCSSRSLCSSCVLRLRSFVVEVLRGYRGLNPWSFTDLWLFEFLEASGLDSNRAFSLLNLGPPESSGPLNPGLPKCLRKASIYRSLGVDETTEQILGDFGWSQFIQAILVSVPSLFDAQQTFISIFTDAEPNWRCNFNTTCNSNSNICQLPKSAWSWDEPSHKTIISEWGLECASSFITGLPASSFFVGSIVGGLSLATLGDIRLGRKNLLYLSCLIMCFTSLFTAFSINIWMYSTLRLLSGFGRGSITTCTFILLTERVGKQWRGQIGTMTFVLSSFGILSLPAAAYLNRGSSWRILYLCTSIPAISYCIITYYFVYESPRWLFMVGRDIEAKAVLRKLASIEGNSLDLDLSSIHLGQEISTSYPYKLMKDLFKRRWALRRILATMVLGFGIGLVYFGMLFGVRNLGFNLYLGVMFNALLLIPTNLVTLFFLARWKRKGSLFALCIISGICSIMCAVVGRSREGIQIGLELASLFCTSLALNVVMIFTIELFPTTVRNSASTLIRQAIVLGSAFVPILTSGGKRNGFLSFGTFGLTILLCSFVVIILPETKGKNLCNTMDEQERMNNIIVENLKETHSAEQKTPETQVLPSLSLDETIEQIIGGFGWSQFLQALLVSVPTLIDAQQTIISIFADAHPKWHCNLNTTCSPKSNICQLPKSAWSWVDSSHKTIISEWGLECASSFIIGLPASSFFFGCLIGGFTLAIFGDFWLGRKKLLYLSCLIMCLASLLTAFSVNIWMYSALRLISGFGRAPIISCSLILLTERVGKRWRGQIGSIRFFSYTVGLMSLSAIAYLNRGSSWRKLYLYTSIPSISFCIMTYFFVYESPRWLFMQGRDKEAVDVLRGIASIPVKSLDLYTSNIPLRKEISKVNNPYKVMKDLCKRGWALKRILASRGREGIQIGLVLASLFCSCFAYNVWLIYTTELFPTSVRSSATSLARQAVVLGTVFDPLLTSAGRRNEFLSFGIFGLAIFLCGFFLIFLPETKGKALCNTMDEQEQKDSPYSNSRDFEANTATVLIVLLCALICALVLNSAIRCFLCGGGGGNNHQQPLPQNQQEVQHDERKSTLEKEAADTLIASPSLVFSTRMKLAGTEVECVIFLSEFMEGKGIRVLGRHGKLVYQTTKKRANGPKCPVTGKRIQGLEHEKEEADSEYEERESEGGEGDEVEANNGDDKMELLEEEYKHLKHYDSFIVYRIGYALV</sequence>
<dbReference type="Pfam" id="PF00083">
    <property type="entry name" value="Sugar_tr"/>
    <property type="match status" value="3"/>
</dbReference>
<protein>
    <recommendedName>
        <fullName evidence="8">Major facilitator superfamily (MFS) profile domain-containing protein</fullName>
    </recommendedName>
</protein>
<dbReference type="InterPro" id="IPR005828">
    <property type="entry name" value="MFS_sugar_transport-like"/>
</dbReference>
<feature type="transmembrane region" description="Helical" evidence="7">
    <location>
        <begin position="403"/>
        <end position="423"/>
    </location>
</feature>
<feature type="transmembrane region" description="Helical" evidence="7">
    <location>
        <begin position="315"/>
        <end position="337"/>
    </location>
</feature>
<keyword evidence="10" id="KW-1185">Reference proteome</keyword>
<evidence type="ECO:0000256" key="5">
    <source>
        <dbReference type="ARBA" id="ARBA00023136"/>
    </source>
</evidence>
<keyword evidence="2" id="KW-0813">Transport</keyword>
<feature type="transmembrane region" description="Helical" evidence="7">
    <location>
        <begin position="738"/>
        <end position="760"/>
    </location>
</feature>
<dbReference type="PROSITE" id="PS00217">
    <property type="entry name" value="SUGAR_TRANSPORT_2"/>
    <property type="match status" value="1"/>
</dbReference>
<dbReference type="InParanoid" id="A0A7N2R3Z1"/>